<name>A0A9W4NWK6_9EURO</name>
<dbReference type="Pfam" id="PF00724">
    <property type="entry name" value="Oxidored_FMN"/>
    <property type="match status" value="1"/>
</dbReference>
<sequence length="326" mass="36218">MPKDDIFEPLPSTSGPPLQSRLIMAPLIYPKNNICSELSLHDENVIRRCNAAGIALLMACLLHVDFQDGMEGGETTFRNLQATAKFIDKNGGQSIVQLHQKTLHPCTKPGICSSTSYYGLAINGNQICFTEIQALRDRFLELARQAHEAEFQGVEVNATSDSVFAQFLSPILNKRADRYGGSLRNRSRLLFEIITDLRSAFPSQFRVALRLSIDWPGSSPREVREITTWIMQDEAVDYLEIAFGSADITSESSVLQNHAALWAIEDIHLYSIPLGCSGQISSVKHVVSLLDSGWDFVMLGESRKSLGSLGSLQNITTQHNHKLNER</sequence>
<dbReference type="PANTHER" id="PTHR43656:SF2">
    <property type="entry name" value="BINDING OXIDOREDUCTASE, PUTATIVE (AFU_ORTHOLOGUE AFUA_2G08260)-RELATED"/>
    <property type="match status" value="1"/>
</dbReference>
<evidence type="ECO:0000256" key="2">
    <source>
        <dbReference type="ARBA" id="ARBA00022630"/>
    </source>
</evidence>
<dbReference type="InterPro" id="IPR013785">
    <property type="entry name" value="Aldolase_TIM"/>
</dbReference>
<dbReference type="InterPro" id="IPR051799">
    <property type="entry name" value="NADH_flavin_oxidoreductase"/>
</dbReference>
<comment type="caution">
    <text evidence="6">The sequence shown here is derived from an EMBL/GenBank/DDBJ whole genome shotgun (WGS) entry which is preliminary data.</text>
</comment>
<reference evidence="6" key="1">
    <citation type="submission" date="2021-07" db="EMBL/GenBank/DDBJ databases">
        <authorList>
            <person name="Branca A.L. A."/>
        </authorList>
    </citation>
    <scope>NUCLEOTIDE SEQUENCE</scope>
</reference>
<dbReference type="SUPFAM" id="SSF51395">
    <property type="entry name" value="FMN-linked oxidoreductases"/>
    <property type="match status" value="1"/>
</dbReference>
<accession>A0A9W4NWK6</accession>
<gene>
    <name evidence="6" type="ORF">PSALAMII_LOCUS10156</name>
</gene>
<dbReference type="AlphaFoldDB" id="A0A9W4NWK6"/>
<dbReference type="Gene3D" id="3.20.20.70">
    <property type="entry name" value="Aldolase class I"/>
    <property type="match status" value="1"/>
</dbReference>
<evidence type="ECO:0000313" key="6">
    <source>
        <dbReference type="EMBL" id="CAG8425075.1"/>
    </source>
</evidence>
<proteinExistence type="inferred from homology"/>
<dbReference type="GO" id="GO:0016491">
    <property type="term" value="F:oxidoreductase activity"/>
    <property type="evidence" value="ECO:0007669"/>
    <property type="project" value="UniProtKB-KW"/>
</dbReference>
<feature type="domain" description="NADH:flavin oxidoreductase/NADH oxidase N-terminal" evidence="5">
    <location>
        <begin position="78"/>
        <end position="226"/>
    </location>
</feature>
<dbReference type="GO" id="GO:0010181">
    <property type="term" value="F:FMN binding"/>
    <property type="evidence" value="ECO:0007669"/>
    <property type="project" value="InterPro"/>
</dbReference>
<dbReference type="InterPro" id="IPR001155">
    <property type="entry name" value="OxRdtase_FMN_N"/>
</dbReference>
<evidence type="ECO:0000256" key="1">
    <source>
        <dbReference type="ARBA" id="ARBA00005979"/>
    </source>
</evidence>
<keyword evidence="4" id="KW-0560">Oxidoreductase</keyword>
<dbReference type="EMBL" id="CAJVPD010000290">
    <property type="protein sequence ID" value="CAG8425075.1"/>
    <property type="molecule type" value="Genomic_DNA"/>
</dbReference>
<evidence type="ECO:0000259" key="5">
    <source>
        <dbReference type="Pfam" id="PF00724"/>
    </source>
</evidence>
<organism evidence="6 7">
    <name type="scientific">Penicillium salamii</name>
    <dbReference type="NCBI Taxonomy" id="1612424"/>
    <lineage>
        <taxon>Eukaryota</taxon>
        <taxon>Fungi</taxon>
        <taxon>Dikarya</taxon>
        <taxon>Ascomycota</taxon>
        <taxon>Pezizomycotina</taxon>
        <taxon>Eurotiomycetes</taxon>
        <taxon>Eurotiomycetidae</taxon>
        <taxon>Eurotiales</taxon>
        <taxon>Aspergillaceae</taxon>
        <taxon>Penicillium</taxon>
    </lineage>
</organism>
<keyword evidence="2" id="KW-0285">Flavoprotein</keyword>
<evidence type="ECO:0000256" key="4">
    <source>
        <dbReference type="ARBA" id="ARBA00023002"/>
    </source>
</evidence>
<protein>
    <recommendedName>
        <fullName evidence="5">NADH:flavin oxidoreductase/NADH oxidase N-terminal domain-containing protein</fullName>
    </recommendedName>
</protein>
<dbReference type="Proteomes" id="UP001152592">
    <property type="component" value="Unassembled WGS sequence"/>
</dbReference>
<dbReference type="PANTHER" id="PTHR43656">
    <property type="entry name" value="BINDING OXIDOREDUCTASE, PUTATIVE (AFU_ORTHOLOGUE AFUA_2G08260)-RELATED"/>
    <property type="match status" value="1"/>
</dbReference>
<evidence type="ECO:0000313" key="7">
    <source>
        <dbReference type="Proteomes" id="UP001152592"/>
    </source>
</evidence>
<dbReference type="OrthoDB" id="6077919at2759"/>
<evidence type="ECO:0000256" key="3">
    <source>
        <dbReference type="ARBA" id="ARBA00022643"/>
    </source>
</evidence>
<comment type="similarity">
    <text evidence="1">Belongs to the NADH:flavin oxidoreductase/NADH oxidase family.</text>
</comment>
<keyword evidence="3" id="KW-0288">FMN</keyword>